<dbReference type="InterPro" id="IPR002156">
    <property type="entry name" value="RNaseH_domain"/>
</dbReference>
<dbReference type="GO" id="GO:0004523">
    <property type="term" value="F:RNA-DNA hybrid ribonuclease activity"/>
    <property type="evidence" value="ECO:0007669"/>
    <property type="project" value="InterPro"/>
</dbReference>
<dbReference type="PANTHER" id="PTHR47723:SF19">
    <property type="entry name" value="POLYNUCLEOTIDYL TRANSFERASE, RIBONUCLEASE H-LIKE SUPERFAMILY PROTEIN"/>
    <property type="match status" value="1"/>
</dbReference>
<protein>
    <recommendedName>
        <fullName evidence="1">RNase H type-1 domain-containing protein</fullName>
    </recommendedName>
</protein>
<keyword evidence="3" id="KW-1185">Reference proteome</keyword>
<dbReference type="PANTHER" id="PTHR47723">
    <property type="entry name" value="OS05G0353850 PROTEIN"/>
    <property type="match status" value="1"/>
</dbReference>
<dbReference type="InterPro" id="IPR012337">
    <property type="entry name" value="RNaseH-like_sf"/>
</dbReference>
<dbReference type="Pfam" id="PF13456">
    <property type="entry name" value="RVT_3"/>
    <property type="match status" value="1"/>
</dbReference>
<name>A0AAV0RWH9_9ROSI</name>
<evidence type="ECO:0000259" key="1">
    <source>
        <dbReference type="Pfam" id="PF13456"/>
    </source>
</evidence>
<dbReference type="GO" id="GO:0003676">
    <property type="term" value="F:nucleic acid binding"/>
    <property type="evidence" value="ECO:0007669"/>
    <property type="project" value="InterPro"/>
</dbReference>
<dbReference type="Proteomes" id="UP001154282">
    <property type="component" value="Unassembled WGS sequence"/>
</dbReference>
<dbReference type="Gene3D" id="3.30.420.10">
    <property type="entry name" value="Ribonuclease H-like superfamily/Ribonuclease H"/>
    <property type="match status" value="1"/>
</dbReference>
<dbReference type="CDD" id="cd06222">
    <property type="entry name" value="RNase_H_like"/>
    <property type="match status" value="1"/>
</dbReference>
<reference evidence="2" key="1">
    <citation type="submission" date="2022-08" db="EMBL/GenBank/DDBJ databases">
        <authorList>
            <person name="Gutierrez-Valencia J."/>
        </authorList>
    </citation>
    <scope>NUCLEOTIDE SEQUENCE</scope>
</reference>
<feature type="domain" description="RNase H type-1" evidence="1">
    <location>
        <begin position="2"/>
        <end position="57"/>
    </location>
</feature>
<dbReference type="InterPro" id="IPR044730">
    <property type="entry name" value="RNase_H-like_dom_plant"/>
</dbReference>
<dbReference type="EMBL" id="CAMGYJ010000011">
    <property type="protein sequence ID" value="CAI0616095.1"/>
    <property type="molecule type" value="Genomic_DNA"/>
</dbReference>
<organism evidence="2 3">
    <name type="scientific">Linum tenue</name>
    <dbReference type="NCBI Taxonomy" id="586396"/>
    <lineage>
        <taxon>Eukaryota</taxon>
        <taxon>Viridiplantae</taxon>
        <taxon>Streptophyta</taxon>
        <taxon>Embryophyta</taxon>
        <taxon>Tracheophyta</taxon>
        <taxon>Spermatophyta</taxon>
        <taxon>Magnoliopsida</taxon>
        <taxon>eudicotyledons</taxon>
        <taxon>Gunneridae</taxon>
        <taxon>Pentapetalae</taxon>
        <taxon>rosids</taxon>
        <taxon>fabids</taxon>
        <taxon>Malpighiales</taxon>
        <taxon>Linaceae</taxon>
        <taxon>Linum</taxon>
    </lineage>
</organism>
<dbReference type="InterPro" id="IPR053151">
    <property type="entry name" value="RNase_H-like"/>
</dbReference>
<comment type="caution">
    <text evidence="2">The sequence shown here is derived from an EMBL/GenBank/DDBJ whole genome shotgun (WGS) entry which is preliminary data.</text>
</comment>
<dbReference type="SUPFAM" id="SSF53098">
    <property type="entry name" value="Ribonuclease H-like"/>
    <property type="match status" value="1"/>
</dbReference>
<dbReference type="AlphaFoldDB" id="A0AAV0RWH9"/>
<accession>A0AAV0RWH9</accession>
<sequence>MAGGVVRDDQGHFLGAFVMNLGGGSITHVELMGILQGLRCAWELGVRKILLQTDSRAAI</sequence>
<dbReference type="InterPro" id="IPR036397">
    <property type="entry name" value="RNaseH_sf"/>
</dbReference>
<evidence type="ECO:0000313" key="2">
    <source>
        <dbReference type="EMBL" id="CAI0616095.1"/>
    </source>
</evidence>
<evidence type="ECO:0000313" key="3">
    <source>
        <dbReference type="Proteomes" id="UP001154282"/>
    </source>
</evidence>
<gene>
    <name evidence="2" type="ORF">LITE_LOCUS50321</name>
</gene>
<proteinExistence type="predicted"/>